<gene>
    <name evidence="1" type="ORF">SAMN05444363_2044</name>
</gene>
<dbReference type="AlphaFoldDB" id="A0A1M6EZ26"/>
<reference evidence="2" key="1">
    <citation type="submission" date="2016-11" db="EMBL/GenBank/DDBJ databases">
        <authorList>
            <person name="Varghese N."/>
            <person name="Submissions S."/>
        </authorList>
    </citation>
    <scope>NUCLEOTIDE SEQUENCE [LARGE SCALE GENOMIC DNA]</scope>
    <source>
        <strain evidence="2">DSM 18829</strain>
    </source>
</reference>
<dbReference type="Proteomes" id="UP000184488">
    <property type="component" value="Unassembled WGS sequence"/>
</dbReference>
<proteinExistence type="predicted"/>
<keyword evidence="2" id="KW-1185">Reference proteome</keyword>
<accession>A0A1M6EZ26</accession>
<sequence length="172" mass="19733">MKYILIGFITSFCISCQKDVENQLQGISYDKVVVYSFESRTPPPPPPIQDDDSLNSSSEIKNIDIVLNGKITLSEDEIKDKIILNNSQIEDLVNFIKEDYCKIKATVAACYAPRHLIAFFKKNKLSAYYEFCIECGNDKRSKKLYKYPEFCLEKGEKAKELLKQFGVKYLGD</sequence>
<protein>
    <submittedName>
        <fullName evidence="1">Uncharacterized protein</fullName>
    </submittedName>
</protein>
<dbReference type="OrthoDB" id="656959at2"/>
<name>A0A1M6EZ26_9FLAO</name>
<evidence type="ECO:0000313" key="1">
    <source>
        <dbReference type="EMBL" id="SHI90717.1"/>
    </source>
</evidence>
<dbReference type="STRING" id="415425.SAMN05444363_2044"/>
<evidence type="ECO:0000313" key="2">
    <source>
        <dbReference type="Proteomes" id="UP000184488"/>
    </source>
</evidence>
<dbReference type="EMBL" id="FQZI01000003">
    <property type="protein sequence ID" value="SHI90717.1"/>
    <property type="molecule type" value="Genomic_DNA"/>
</dbReference>
<dbReference type="RefSeq" id="WP_073311016.1">
    <property type="nucleotide sequence ID" value="NZ_FQZI01000003.1"/>
</dbReference>
<organism evidence="1 2">
    <name type="scientific">Flavobacterium terrae</name>
    <dbReference type="NCBI Taxonomy" id="415425"/>
    <lineage>
        <taxon>Bacteria</taxon>
        <taxon>Pseudomonadati</taxon>
        <taxon>Bacteroidota</taxon>
        <taxon>Flavobacteriia</taxon>
        <taxon>Flavobacteriales</taxon>
        <taxon>Flavobacteriaceae</taxon>
        <taxon>Flavobacterium</taxon>
    </lineage>
</organism>